<comment type="caution">
    <text evidence="2">The sequence shown here is derived from an EMBL/GenBank/DDBJ whole genome shotgun (WGS) entry which is preliminary data.</text>
</comment>
<organism evidence="2 3">
    <name type="scientific">Pedobacter quisquiliarum</name>
    <dbReference type="NCBI Taxonomy" id="1834438"/>
    <lineage>
        <taxon>Bacteria</taxon>
        <taxon>Pseudomonadati</taxon>
        <taxon>Bacteroidota</taxon>
        <taxon>Sphingobacteriia</taxon>
        <taxon>Sphingobacteriales</taxon>
        <taxon>Sphingobacteriaceae</taxon>
        <taxon>Pedobacter</taxon>
    </lineage>
</organism>
<keyword evidence="3" id="KW-1185">Reference proteome</keyword>
<gene>
    <name evidence="2" type="ORF">GCM10011387_25940</name>
</gene>
<dbReference type="EMBL" id="BMIL01000008">
    <property type="protein sequence ID" value="GGC71248.1"/>
    <property type="molecule type" value="Genomic_DNA"/>
</dbReference>
<name>A0A916UG54_9SPHI</name>
<accession>A0A916UG54</accession>
<keyword evidence="1" id="KW-1133">Transmembrane helix</keyword>
<keyword evidence="1" id="KW-0472">Membrane</keyword>
<reference evidence="2" key="1">
    <citation type="journal article" date="2014" name="Int. J. Syst. Evol. Microbiol.">
        <title>Complete genome sequence of Corynebacterium casei LMG S-19264T (=DSM 44701T), isolated from a smear-ripened cheese.</title>
        <authorList>
            <consortium name="US DOE Joint Genome Institute (JGI-PGF)"/>
            <person name="Walter F."/>
            <person name="Albersmeier A."/>
            <person name="Kalinowski J."/>
            <person name="Ruckert C."/>
        </authorList>
    </citation>
    <scope>NUCLEOTIDE SEQUENCE</scope>
    <source>
        <strain evidence="2">CGMCC 1.15343</strain>
    </source>
</reference>
<feature type="transmembrane region" description="Helical" evidence="1">
    <location>
        <begin position="53"/>
        <end position="70"/>
    </location>
</feature>
<feature type="transmembrane region" description="Helical" evidence="1">
    <location>
        <begin position="16"/>
        <end position="33"/>
    </location>
</feature>
<reference evidence="2" key="2">
    <citation type="submission" date="2020-09" db="EMBL/GenBank/DDBJ databases">
        <authorList>
            <person name="Sun Q."/>
            <person name="Zhou Y."/>
        </authorList>
    </citation>
    <scope>NUCLEOTIDE SEQUENCE</scope>
    <source>
        <strain evidence="2">CGMCC 1.15343</strain>
    </source>
</reference>
<dbReference type="Proteomes" id="UP000651668">
    <property type="component" value="Unassembled WGS sequence"/>
</dbReference>
<dbReference type="AlphaFoldDB" id="A0A916UG54"/>
<protein>
    <submittedName>
        <fullName evidence="2">Uncharacterized protein</fullName>
    </submittedName>
</protein>
<keyword evidence="1" id="KW-0812">Transmembrane</keyword>
<proteinExistence type="predicted"/>
<evidence type="ECO:0000256" key="1">
    <source>
        <dbReference type="SAM" id="Phobius"/>
    </source>
</evidence>
<dbReference type="InterPro" id="IPR046139">
    <property type="entry name" value="DUF6141"/>
</dbReference>
<evidence type="ECO:0000313" key="3">
    <source>
        <dbReference type="Proteomes" id="UP000651668"/>
    </source>
</evidence>
<dbReference type="RefSeq" id="WP_188627343.1">
    <property type="nucleotide sequence ID" value="NZ_BMIL01000008.1"/>
</dbReference>
<evidence type="ECO:0000313" key="2">
    <source>
        <dbReference type="EMBL" id="GGC71248.1"/>
    </source>
</evidence>
<dbReference type="Pfam" id="PF19638">
    <property type="entry name" value="DUF6141"/>
    <property type="match status" value="1"/>
</dbReference>
<sequence length="170" mass="19753">MEQNYVYKEIQRFTQWWLWLILVVLNLVFIYGFYKQVITGQPVGDNPMRDTGVTVATLVSFLFSAFFYSLRLETLIKADGIYVRFFPFHLKFKHYPWSRINRSYVRKYSAITEYGGWGLRYGMFGKGTAFNVSGNQGLQLEFVDQKKLLIGTNNPKGLSSALKAMGQLRD</sequence>